<reference evidence="1 2" key="1">
    <citation type="submission" date="2018-10" db="EMBL/GenBank/DDBJ databases">
        <title>Natronolimnobius sp. XQ-INN 246 isolated from Inner Mongolia Autonomous Region of China.</title>
        <authorList>
            <person name="Xue Q."/>
        </authorList>
    </citation>
    <scope>NUCLEOTIDE SEQUENCE [LARGE SCALE GENOMIC DNA]</scope>
    <source>
        <strain evidence="1 2">XQ-INN 246</strain>
    </source>
</reference>
<dbReference type="EMBL" id="RBZW01000044">
    <property type="protein sequence ID" value="THE64004.1"/>
    <property type="molecule type" value="Genomic_DNA"/>
</dbReference>
<comment type="caution">
    <text evidence="1">The sequence shown here is derived from an EMBL/GenBank/DDBJ whole genome shotgun (WGS) entry which is preliminary data.</text>
</comment>
<dbReference type="Proteomes" id="UP000318864">
    <property type="component" value="Unassembled WGS sequence"/>
</dbReference>
<name>A0A4S3TIV2_9EURY</name>
<dbReference type="AlphaFoldDB" id="A0A4S3TIV2"/>
<dbReference type="RefSeq" id="WP_141465474.1">
    <property type="nucleotide sequence ID" value="NZ_RBZW01000044.1"/>
</dbReference>
<keyword evidence="2" id="KW-1185">Reference proteome</keyword>
<gene>
    <name evidence="1" type="ORF">D8Y22_14870</name>
</gene>
<protein>
    <submittedName>
        <fullName evidence="1">Uncharacterized protein</fullName>
    </submittedName>
</protein>
<evidence type="ECO:0000313" key="2">
    <source>
        <dbReference type="Proteomes" id="UP000318864"/>
    </source>
</evidence>
<proteinExistence type="predicted"/>
<sequence>MIRTKQSRLATYARRYRDVDGRADLVERVTTASDESDEIRRTLSVFDWSRSEPDNPSLSNDQVRRLYDAAGQPADALLVLALWPGG</sequence>
<accession>A0A4S3TIV2</accession>
<organism evidence="1 2">
    <name type="scientific">Salinadaptatus halalkaliphilus</name>
    <dbReference type="NCBI Taxonomy" id="2419781"/>
    <lineage>
        <taxon>Archaea</taxon>
        <taxon>Methanobacteriati</taxon>
        <taxon>Methanobacteriota</taxon>
        <taxon>Stenosarchaea group</taxon>
        <taxon>Halobacteria</taxon>
        <taxon>Halobacteriales</taxon>
        <taxon>Natrialbaceae</taxon>
        <taxon>Salinadaptatus</taxon>
    </lineage>
</organism>
<evidence type="ECO:0000313" key="1">
    <source>
        <dbReference type="EMBL" id="THE64004.1"/>
    </source>
</evidence>